<name>A0A0D8BGK3_9ACTN</name>
<protein>
    <submittedName>
        <fullName evidence="2">Uncharacterized protein</fullName>
    </submittedName>
</protein>
<organism evidence="2 3">
    <name type="scientific">Frankia torreyi</name>
    <dbReference type="NCBI Taxonomy" id="1856"/>
    <lineage>
        <taxon>Bacteria</taxon>
        <taxon>Bacillati</taxon>
        <taxon>Actinomycetota</taxon>
        <taxon>Actinomycetes</taxon>
        <taxon>Frankiales</taxon>
        <taxon>Frankiaceae</taxon>
        <taxon>Frankia</taxon>
    </lineage>
</organism>
<reference evidence="2 3" key="2">
    <citation type="journal article" date="2016" name="Genome Announc.">
        <title>Permanent Draft Genome Sequences for Two Variants of Frankia sp. Strain CpI1, the First Frankia Strain Isolated from Root Nodules of Comptonia peregrina.</title>
        <authorList>
            <person name="Oshone R."/>
            <person name="Hurst S.G.IV."/>
            <person name="Abebe-Akele F."/>
            <person name="Simpson S."/>
            <person name="Morris K."/>
            <person name="Thomas W.K."/>
            <person name="Tisa L.S."/>
        </authorList>
    </citation>
    <scope>NUCLEOTIDE SEQUENCE [LARGE SCALE GENOMIC DNA]</scope>
    <source>
        <strain evidence="3">CpI1-S</strain>
    </source>
</reference>
<dbReference type="AlphaFoldDB" id="A0A0D8BGK3"/>
<evidence type="ECO:0000256" key="1">
    <source>
        <dbReference type="SAM" id="MobiDB-lite"/>
    </source>
</evidence>
<feature type="compositionally biased region" description="Low complexity" evidence="1">
    <location>
        <begin position="16"/>
        <end position="30"/>
    </location>
</feature>
<reference evidence="3" key="1">
    <citation type="submission" date="2015-02" db="EMBL/GenBank/DDBJ databases">
        <title>Draft Genome of Frankia sp. CpI1-S.</title>
        <authorList>
            <person name="Oshone R.T."/>
            <person name="Ngom M."/>
            <person name="Ghodhbane-Gtari F."/>
            <person name="Gtari M."/>
            <person name="Morris K."/>
            <person name="Thomas K."/>
            <person name="Sen A."/>
            <person name="Tisa L.S."/>
        </authorList>
    </citation>
    <scope>NUCLEOTIDE SEQUENCE [LARGE SCALE GENOMIC DNA]</scope>
    <source>
        <strain evidence="3">CpI1-S</strain>
    </source>
</reference>
<sequence length="80" mass="8359">MRHRVEADAKPRGYRRGAPAGADAGRGPVPMRGAGGFALGERVPAGWGRAQEPTGNPWASSDSVSRMAARCRSAVAVTDR</sequence>
<feature type="compositionally biased region" description="Basic and acidic residues" evidence="1">
    <location>
        <begin position="1"/>
        <end position="11"/>
    </location>
</feature>
<proteinExistence type="predicted"/>
<comment type="caution">
    <text evidence="2">The sequence shown here is derived from an EMBL/GenBank/DDBJ whole genome shotgun (WGS) entry which is preliminary data.</text>
</comment>
<keyword evidence="3" id="KW-1185">Reference proteome</keyword>
<evidence type="ECO:0000313" key="2">
    <source>
        <dbReference type="EMBL" id="KJE23393.1"/>
    </source>
</evidence>
<accession>A0A0D8BGK3</accession>
<feature type="region of interest" description="Disordered" evidence="1">
    <location>
        <begin position="1"/>
        <end position="67"/>
    </location>
</feature>
<dbReference type="Proteomes" id="UP000032545">
    <property type="component" value="Unassembled WGS sequence"/>
</dbReference>
<gene>
    <name evidence="2" type="ORF">FF36_02351</name>
</gene>
<dbReference type="EMBL" id="JYFN01000014">
    <property type="protein sequence ID" value="KJE23393.1"/>
    <property type="molecule type" value="Genomic_DNA"/>
</dbReference>
<evidence type="ECO:0000313" key="3">
    <source>
        <dbReference type="Proteomes" id="UP000032545"/>
    </source>
</evidence>
<feature type="compositionally biased region" description="Polar residues" evidence="1">
    <location>
        <begin position="53"/>
        <end position="64"/>
    </location>
</feature>